<dbReference type="InterPro" id="IPR009060">
    <property type="entry name" value="UBA-like_sf"/>
</dbReference>
<dbReference type="SMART" id="SM00213">
    <property type="entry name" value="UBQ"/>
    <property type="match status" value="1"/>
</dbReference>
<dbReference type="VEuPathDB" id="TrichDB:TRFO_13509"/>
<dbReference type="PROSITE" id="PS50053">
    <property type="entry name" value="UBIQUITIN_2"/>
    <property type="match status" value="1"/>
</dbReference>
<proteinExistence type="predicted"/>
<dbReference type="RefSeq" id="XP_068369160.1">
    <property type="nucleotide sequence ID" value="XM_068497296.1"/>
</dbReference>
<evidence type="ECO:0000313" key="4">
    <source>
        <dbReference type="EMBL" id="OHT16024.1"/>
    </source>
</evidence>
<dbReference type="Pfam" id="PF11976">
    <property type="entry name" value="Rad60-SLD"/>
    <property type="match status" value="1"/>
</dbReference>
<dbReference type="InterPro" id="IPR015940">
    <property type="entry name" value="UBA"/>
</dbReference>
<evidence type="ECO:0000256" key="1">
    <source>
        <dbReference type="SAM" id="MobiDB-lite"/>
    </source>
</evidence>
<dbReference type="GO" id="GO:0070628">
    <property type="term" value="F:proteasome binding"/>
    <property type="evidence" value="ECO:0007669"/>
    <property type="project" value="TreeGrafter"/>
</dbReference>
<dbReference type="Gene3D" id="1.10.8.10">
    <property type="entry name" value="DNA helicase RuvA subunit, C-terminal domain"/>
    <property type="match status" value="1"/>
</dbReference>
<dbReference type="PROSITE" id="PS50030">
    <property type="entry name" value="UBA"/>
    <property type="match status" value="1"/>
</dbReference>
<dbReference type="PANTHER" id="PTHR10621">
    <property type="entry name" value="UV EXCISION REPAIR PROTEIN RAD23"/>
    <property type="match status" value="1"/>
</dbReference>
<dbReference type="OrthoDB" id="419317at2759"/>
<dbReference type="SUPFAM" id="SSF46934">
    <property type="entry name" value="UBA-like"/>
    <property type="match status" value="1"/>
</dbReference>
<feature type="domain" description="Ubiquitin-like" evidence="3">
    <location>
        <begin position="1"/>
        <end position="75"/>
    </location>
</feature>
<dbReference type="Proteomes" id="UP000179807">
    <property type="component" value="Unassembled WGS sequence"/>
</dbReference>
<dbReference type="EMBL" id="MLAK01000156">
    <property type="protein sequence ID" value="OHT16024.1"/>
    <property type="molecule type" value="Genomic_DNA"/>
</dbReference>
<dbReference type="GO" id="GO:0043130">
    <property type="term" value="F:ubiquitin binding"/>
    <property type="evidence" value="ECO:0007669"/>
    <property type="project" value="TreeGrafter"/>
</dbReference>
<feature type="domain" description="UBA" evidence="2">
    <location>
        <begin position="126"/>
        <end position="166"/>
    </location>
</feature>
<evidence type="ECO:0000313" key="5">
    <source>
        <dbReference type="Proteomes" id="UP000179807"/>
    </source>
</evidence>
<sequence length="243" mass="27649">MSLTFRTMAGEEYEIPANPAATVADLILTLKETMCVNDEQCNSTNFVLLHEGQRLNPDDTVESLGISDPNDFIIIKPVRAKKAQIRETTPESSSPSQQEQPVQTRRKRYGLPRRDEIKIPDRDPPDFEEKVQILLGIGNFNREDAEKALRVAFFNLDRASLFLISGNIPNAPRAGINSRPWRTRNDQNKPEIVQTFELSEEQMDLIKDLINETGKDFSIVYQTAIACDFKRDETLQCLCTMDD</sequence>
<dbReference type="GO" id="GO:0005654">
    <property type="term" value="C:nucleoplasm"/>
    <property type="evidence" value="ECO:0007669"/>
    <property type="project" value="TreeGrafter"/>
</dbReference>
<dbReference type="InterPro" id="IPR029071">
    <property type="entry name" value="Ubiquitin-like_domsf"/>
</dbReference>
<comment type="caution">
    <text evidence="4">The sequence shown here is derived from an EMBL/GenBank/DDBJ whole genome shotgun (WGS) entry which is preliminary data.</text>
</comment>
<dbReference type="GO" id="GO:0043161">
    <property type="term" value="P:proteasome-mediated ubiquitin-dependent protein catabolic process"/>
    <property type="evidence" value="ECO:0007669"/>
    <property type="project" value="TreeGrafter"/>
</dbReference>
<accession>A0A1J4KYR9</accession>
<dbReference type="SUPFAM" id="SSF54236">
    <property type="entry name" value="Ubiquitin-like"/>
    <property type="match status" value="1"/>
</dbReference>
<dbReference type="GO" id="GO:0031593">
    <property type="term" value="F:polyubiquitin modification-dependent protein binding"/>
    <property type="evidence" value="ECO:0007669"/>
    <property type="project" value="TreeGrafter"/>
</dbReference>
<feature type="region of interest" description="Disordered" evidence="1">
    <location>
        <begin position="84"/>
        <end position="123"/>
    </location>
</feature>
<evidence type="ECO:0008006" key="6">
    <source>
        <dbReference type="Google" id="ProtNLM"/>
    </source>
</evidence>
<dbReference type="Gene3D" id="3.10.20.90">
    <property type="entry name" value="Phosphatidylinositol 3-kinase Catalytic Subunit, Chain A, domain 1"/>
    <property type="match status" value="1"/>
</dbReference>
<name>A0A1J4KYR9_9EUKA</name>
<dbReference type="GO" id="GO:0005829">
    <property type="term" value="C:cytosol"/>
    <property type="evidence" value="ECO:0007669"/>
    <property type="project" value="TreeGrafter"/>
</dbReference>
<organism evidence="4 5">
    <name type="scientific">Tritrichomonas foetus</name>
    <dbReference type="NCBI Taxonomy" id="1144522"/>
    <lineage>
        <taxon>Eukaryota</taxon>
        <taxon>Metamonada</taxon>
        <taxon>Parabasalia</taxon>
        <taxon>Tritrichomonadida</taxon>
        <taxon>Tritrichomonadidae</taxon>
        <taxon>Tritrichomonas</taxon>
    </lineage>
</organism>
<reference evidence="4" key="1">
    <citation type="submission" date="2016-10" db="EMBL/GenBank/DDBJ databases">
        <authorList>
            <person name="Benchimol M."/>
            <person name="Almeida L.G."/>
            <person name="Vasconcelos A.T."/>
            <person name="Perreira-Neves A."/>
            <person name="Rosa I.A."/>
            <person name="Tasca T."/>
            <person name="Bogo M.R."/>
            <person name="de Souza W."/>
        </authorList>
    </citation>
    <scope>NUCLEOTIDE SEQUENCE [LARGE SCALE GENOMIC DNA]</scope>
    <source>
        <strain evidence="4">K</strain>
    </source>
</reference>
<dbReference type="SMART" id="SM00165">
    <property type="entry name" value="UBA"/>
    <property type="match status" value="1"/>
</dbReference>
<dbReference type="AlphaFoldDB" id="A0A1J4KYR9"/>
<feature type="compositionally biased region" description="Low complexity" evidence="1">
    <location>
        <begin position="90"/>
        <end position="103"/>
    </location>
</feature>
<gene>
    <name evidence="4" type="ORF">TRFO_13509</name>
</gene>
<protein>
    <recommendedName>
        <fullName evidence="6">UBA domain-containing protein</fullName>
    </recommendedName>
</protein>
<evidence type="ECO:0000259" key="2">
    <source>
        <dbReference type="PROSITE" id="PS50030"/>
    </source>
</evidence>
<evidence type="ECO:0000259" key="3">
    <source>
        <dbReference type="PROSITE" id="PS50053"/>
    </source>
</evidence>
<keyword evidence="5" id="KW-1185">Reference proteome</keyword>
<dbReference type="PANTHER" id="PTHR10621:SF0">
    <property type="entry name" value="UV EXCISION REPAIR PROTEIN RAD23"/>
    <property type="match status" value="1"/>
</dbReference>
<feature type="compositionally biased region" description="Basic and acidic residues" evidence="1">
    <location>
        <begin position="112"/>
        <end position="123"/>
    </location>
</feature>
<dbReference type="GeneID" id="94832000"/>
<dbReference type="InterPro" id="IPR000626">
    <property type="entry name" value="Ubiquitin-like_dom"/>
</dbReference>
<dbReference type="InterPro" id="IPR022617">
    <property type="entry name" value="Rad60/SUMO-like_dom"/>
</dbReference>